<dbReference type="PROSITE" id="PS51208">
    <property type="entry name" value="AUTOTRANSPORTER"/>
    <property type="match status" value="1"/>
</dbReference>
<evidence type="ECO:0000313" key="2">
    <source>
        <dbReference type="EMBL" id="MDQ0506623.1"/>
    </source>
</evidence>
<accession>A0ABU0LHP6</accession>
<dbReference type="NCBIfam" id="TIGR01414">
    <property type="entry name" value="autotrans_barl"/>
    <property type="match status" value="1"/>
</dbReference>
<dbReference type="Gene3D" id="2.40.128.130">
    <property type="entry name" value="Autotransporter beta-domain"/>
    <property type="match status" value="1"/>
</dbReference>
<dbReference type="InterPro" id="IPR011050">
    <property type="entry name" value="Pectin_lyase_fold/virulence"/>
</dbReference>
<name>A0ABU0LHP6_XANAG</name>
<dbReference type="SUPFAM" id="SSF103515">
    <property type="entry name" value="Autotransporter"/>
    <property type="match status" value="1"/>
</dbReference>
<feature type="domain" description="Autotransporter" evidence="1">
    <location>
        <begin position="310"/>
        <end position="587"/>
    </location>
</feature>
<reference evidence="2 3" key="1">
    <citation type="submission" date="2023-07" db="EMBL/GenBank/DDBJ databases">
        <title>Genomic Encyclopedia of Type Strains, Phase IV (KMG-IV): sequencing the most valuable type-strain genomes for metagenomic binning, comparative biology and taxonomic classification.</title>
        <authorList>
            <person name="Goeker M."/>
        </authorList>
    </citation>
    <scope>NUCLEOTIDE SEQUENCE [LARGE SCALE GENOMIC DNA]</scope>
    <source>
        <strain evidence="2 3">DSM 3770</strain>
    </source>
</reference>
<comment type="caution">
    <text evidence="2">The sequence shown here is derived from an EMBL/GenBank/DDBJ whole genome shotgun (WGS) entry which is preliminary data.</text>
</comment>
<dbReference type="Pfam" id="PF03797">
    <property type="entry name" value="Autotransporter"/>
    <property type="match status" value="1"/>
</dbReference>
<dbReference type="InterPro" id="IPR036709">
    <property type="entry name" value="Autotransporte_beta_dom_sf"/>
</dbReference>
<dbReference type="Gene3D" id="2.160.20.20">
    <property type="match status" value="1"/>
</dbReference>
<evidence type="ECO:0000313" key="3">
    <source>
        <dbReference type="Proteomes" id="UP001241747"/>
    </source>
</evidence>
<sequence length="587" mass="59516">MQLGNGGTTGSIVGDVVNNATLVFNRSDTYDFTGSISGTGLVTFTGDGKVNFSSPYEGPVAVDQAQVALEKGTVSSSPFTVNDGGRLGGTATIGGLTVNEGGIAAPGYSPGTFTVKGAVAFNAGAVYQVDVTPEGAHDLITATGPVTISRTATVEVQAQPGRYPGSSAMTILSTTGTLTGAFGGVTSDYAFLDPTLTYDAQNVYLSLLYSGVDFVTYARTSNEAGVAVAAQALGAGSSIYDTILGLPEGAVASAFNALSGEVYASVDTVLQQESIYVREAVGARLRQAAAGPDALARAAQGSGPATARLSQDLDVTLWAHGYGGWGKSFGDGNAASIANSLGGFLIGADAAIGANAWAGVFGGFSQSSIDVNARSSSATSDNYDVGFYVGGQFDAVALRGGFAYGWHDVSVSRSVAFSGFNETANGGYTLGTTQLFGEVGYDLSLGGYAFEPFAGLAYVNVGGASFSEGFKAAALSVDMASMDTLYSTLGVRAAAAVELFGRTLTPRMTLGWQHAFGDITSSAAMRFLGGDTPFQVTGAPVAVDALLLDAGVSYGLSDTATLGVVYTGQFAPSASQNAFTAQFSLRF</sequence>
<keyword evidence="3" id="KW-1185">Reference proteome</keyword>
<dbReference type="InterPro" id="IPR005546">
    <property type="entry name" value="Autotransporte_beta"/>
</dbReference>
<dbReference type="Proteomes" id="UP001241747">
    <property type="component" value="Unassembled WGS sequence"/>
</dbReference>
<dbReference type="InterPro" id="IPR012332">
    <property type="entry name" value="Autotransporter_pectin_lyase_C"/>
</dbReference>
<evidence type="ECO:0000259" key="1">
    <source>
        <dbReference type="PROSITE" id="PS51208"/>
    </source>
</evidence>
<proteinExistence type="predicted"/>
<dbReference type="SMART" id="SM00869">
    <property type="entry name" value="Autotransporter"/>
    <property type="match status" value="1"/>
</dbReference>
<protein>
    <submittedName>
        <fullName evidence="2">Outer membrane autotransporter protein</fullName>
    </submittedName>
</protein>
<gene>
    <name evidence="2" type="ORF">QOZ94_003437</name>
</gene>
<dbReference type="InterPro" id="IPR006315">
    <property type="entry name" value="OM_autotransptr_brl_dom"/>
</dbReference>
<dbReference type="EMBL" id="JAUSVY010000009">
    <property type="protein sequence ID" value="MDQ0506623.1"/>
    <property type="molecule type" value="Genomic_DNA"/>
</dbReference>
<dbReference type="SUPFAM" id="SSF51126">
    <property type="entry name" value="Pectin lyase-like"/>
    <property type="match status" value="1"/>
</dbReference>
<organism evidence="2 3">
    <name type="scientific">Xanthobacter agilis</name>
    <dbReference type="NCBI Taxonomy" id="47492"/>
    <lineage>
        <taxon>Bacteria</taxon>
        <taxon>Pseudomonadati</taxon>
        <taxon>Pseudomonadota</taxon>
        <taxon>Alphaproteobacteria</taxon>
        <taxon>Hyphomicrobiales</taxon>
        <taxon>Xanthobacteraceae</taxon>
        <taxon>Xanthobacter</taxon>
    </lineage>
</organism>
<dbReference type="RefSeq" id="WP_237345293.1">
    <property type="nucleotide sequence ID" value="NZ_JABWGX010000009.1"/>
</dbReference>